<gene>
    <name evidence="2" type="ORF">CRG98_039611</name>
</gene>
<name>A0A2I0I7I5_PUNGR</name>
<protein>
    <submittedName>
        <fullName evidence="2">Uncharacterized protein</fullName>
    </submittedName>
</protein>
<accession>A0A2I0I7I5</accession>
<evidence type="ECO:0000313" key="3">
    <source>
        <dbReference type="Proteomes" id="UP000233551"/>
    </source>
</evidence>
<dbReference type="AlphaFoldDB" id="A0A2I0I7I5"/>
<evidence type="ECO:0000313" key="2">
    <source>
        <dbReference type="EMBL" id="PKI39948.1"/>
    </source>
</evidence>
<dbReference type="EMBL" id="PGOL01003681">
    <property type="protein sequence ID" value="PKI39948.1"/>
    <property type="molecule type" value="Genomic_DNA"/>
</dbReference>
<feature type="region of interest" description="Disordered" evidence="1">
    <location>
        <begin position="79"/>
        <end position="99"/>
    </location>
</feature>
<proteinExistence type="predicted"/>
<dbReference type="Proteomes" id="UP000233551">
    <property type="component" value="Unassembled WGS sequence"/>
</dbReference>
<evidence type="ECO:0000256" key="1">
    <source>
        <dbReference type="SAM" id="MobiDB-lite"/>
    </source>
</evidence>
<keyword evidence="3" id="KW-1185">Reference proteome</keyword>
<feature type="compositionally biased region" description="Basic and acidic residues" evidence="1">
    <location>
        <begin position="90"/>
        <end position="99"/>
    </location>
</feature>
<reference evidence="2 3" key="1">
    <citation type="submission" date="2017-11" db="EMBL/GenBank/DDBJ databases">
        <title>De-novo sequencing of pomegranate (Punica granatum L.) genome.</title>
        <authorList>
            <person name="Akparov Z."/>
            <person name="Amiraslanov A."/>
            <person name="Hajiyeva S."/>
            <person name="Abbasov M."/>
            <person name="Kaur K."/>
            <person name="Hamwieh A."/>
            <person name="Solovyev V."/>
            <person name="Salamov A."/>
            <person name="Braich B."/>
            <person name="Kosarev P."/>
            <person name="Mahmoud A."/>
            <person name="Hajiyev E."/>
            <person name="Babayeva S."/>
            <person name="Izzatullayeva V."/>
            <person name="Mammadov A."/>
            <person name="Mammadov A."/>
            <person name="Sharifova S."/>
            <person name="Ojaghi J."/>
            <person name="Eynullazada K."/>
            <person name="Bayramov B."/>
            <person name="Abdulazimova A."/>
            <person name="Shahmuradov I."/>
        </authorList>
    </citation>
    <scope>NUCLEOTIDE SEQUENCE [LARGE SCALE GENOMIC DNA]</scope>
    <source>
        <strain evidence="3">cv. AG2017</strain>
        <tissue evidence="2">Leaf</tissue>
    </source>
</reference>
<sequence>MVFSPIAESITFAGKLLRKMRNSPTNRNFWRELSRTRTKLQRHDQELACANTSLERSRKRARGGLHMHLRIDIVTRPSLRTGTFHGGGRSRPERGGRSI</sequence>
<organism evidence="2 3">
    <name type="scientific">Punica granatum</name>
    <name type="common">Pomegranate</name>
    <dbReference type="NCBI Taxonomy" id="22663"/>
    <lineage>
        <taxon>Eukaryota</taxon>
        <taxon>Viridiplantae</taxon>
        <taxon>Streptophyta</taxon>
        <taxon>Embryophyta</taxon>
        <taxon>Tracheophyta</taxon>
        <taxon>Spermatophyta</taxon>
        <taxon>Magnoliopsida</taxon>
        <taxon>eudicotyledons</taxon>
        <taxon>Gunneridae</taxon>
        <taxon>Pentapetalae</taxon>
        <taxon>rosids</taxon>
        <taxon>malvids</taxon>
        <taxon>Myrtales</taxon>
        <taxon>Lythraceae</taxon>
        <taxon>Punica</taxon>
    </lineage>
</organism>
<comment type="caution">
    <text evidence="2">The sequence shown here is derived from an EMBL/GenBank/DDBJ whole genome shotgun (WGS) entry which is preliminary data.</text>
</comment>